<dbReference type="InterPro" id="IPR018891">
    <property type="entry name" value="AIPR_C"/>
</dbReference>
<reference evidence="2" key="1">
    <citation type="journal article" date="2014" name="Front. Microbiol.">
        <title>High frequency of phylogenetically diverse reductive dehalogenase-homologous genes in deep subseafloor sedimentary metagenomes.</title>
        <authorList>
            <person name="Kawai M."/>
            <person name="Futagami T."/>
            <person name="Toyoda A."/>
            <person name="Takaki Y."/>
            <person name="Nishi S."/>
            <person name="Hori S."/>
            <person name="Arai W."/>
            <person name="Tsubouchi T."/>
            <person name="Morono Y."/>
            <person name="Uchiyama I."/>
            <person name="Ito T."/>
            <person name="Fujiyama A."/>
            <person name="Inagaki F."/>
            <person name="Takami H."/>
        </authorList>
    </citation>
    <scope>NUCLEOTIDE SEQUENCE</scope>
    <source>
        <strain evidence="2">Expedition CK06-06</strain>
    </source>
</reference>
<gene>
    <name evidence="2" type="ORF">S06H3_05886</name>
</gene>
<name>X1KK11_9ZZZZ</name>
<sequence length="380" mass="42692">KVNKAIRETMRTAPERFGLYNNGITIVVTDFVPGEDGDIELIEPYVVNGCQTTRTIWEVCYEKLEAGGTGTAPDLESWRNKASQGVVITKIVKVGDYGEELGRDITRYTNSQNAVREKDFLALTTDFKTWASLMAERYEVYLEIQRGGWDSRRALQKQRPDIKQFTKEANAFDLIKVYGSGWLDEAGTAFGKNGPFLPNGAIFKRIMEPVDGDEESFGIDDLYAAYQLQHAADGFNFGRGAAKATRRQTRFLFYMVVLDLLKNVMTLSDMSPTRKGRTRALLKLLDEGQESAAQALLNTAIEVVDGYLTEGTDACVFDEPAYKTRFNYDLNAHLKWDKLGKSEEDCPRFRYLLAVNKVAMGQKVGGQLSIRETIRTAIVC</sequence>
<dbReference type="Pfam" id="PF10592">
    <property type="entry name" value="AIPR"/>
    <property type="match status" value="1"/>
</dbReference>
<feature type="non-terminal residue" evidence="2">
    <location>
        <position position="1"/>
    </location>
</feature>
<evidence type="ECO:0000259" key="1">
    <source>
        <dbReference type="Pfam" id="PF10592"/>
    </source>
</evidence>
<organism evidence="2">
    <name type="scientific">marine sediment metagenome</name>
    <dbReference type="NCBI Taxonomy" id="412755"/>
    <lineage>
        <taxon>unclassified sequences</taxon>
        <taxon>metagenomes</taxon>
        <taxon>ecological metagenomes</taxon>
    </lineage>
</organism>
<proteinExistence type="predicted"/>
<feature type="domain" description="Abortive phage infection protein C-terminal" evidence="1">
    <location>
        <begin position="1"/>
        <end position="223"/>
    </location>
</feature>
<evidence type="ECO:0000313" key="2">
    <source>
        <dbReference type="EMBL" id="GAH90454.1"/>
    </source>
</evidence>
<protein>
    <recommendedName>
        <fullName evidence="1">Abortive phage infection protein C-terminal domain-containing protein</fullName>
    </recommendedName>
</protein>
<dbReference type="AlphaFoldDB" id="X1KK11"/>
<accession>X1KK11</accession>
<dbReference type="EMBL" id="BARV01002227">
    <property type="protein sequence ID" value="GAH90454.1"/>
    <property type="molecule type" value="Genomic_DNA"/>
</dbReference>
<comment type="caution">
    <text evidence="2">The sequence shown here is derived from an EMBL/GenBank/DDBJ whole genome shotgun (WGS) entry which is preliminary data.</text>
</comment>